<reference evidence="1 2" key="1">
    <citation type="submission" date="2022-08" db="EMBL/GenBank/DDBJ databases">
        <title>Reclassification of Massilia species as members of the genera Telluria, Duganella, Pseudoduganella, Mokoshia gen. nov. and Zemynaea gen. nov. using orthogonal and non-orthogonal genome-based approaches.</title>
        <authorList>
            <person name="Bowman J.P."/>
        </authorList>
    </citation>
    <scope>NUCLEOTIDE SEQUENCE [LARGE SCALE GENOMIC DNA]</scope>
    <source>
        <strain evidence="1 2">JCM 31605</strain>
    </source>
</reference>
<protein>
    <submittedName>
        <fullName evidence="1">Uncharacterized protein</fullName>
    </submittedName>
</protein>
<accession>A0ABT2DHW7</accession>
<organism evidence="1 2">
    <name type="scientific">Massilia agilis</name>
    <dbReference type="NCBI Taxonomy" id="1811226"/>
    <lineage>
        <taxon>Bacteria</taxon>
        <taxon>Pseudomonadati</taxon>
        <taxon>Pseudomonadota</taxon>
        <taxon>Betaproteobacteria</taxon>
        <taxon>Burkholderiales</taxon>
        <taxon>Oxalobacteraceae</taxon>
        <taxon>Telluria group</taxon>
        <taxon>Massilia</taxon>
    </lineage>
</organism>
<dbReference type="EMBL" id="JANUHB010000008">
    <property type="protein sequence ID" value="MCS0810776.1"/>
    <property type="molecule type" value="Genomic_DNA"/>
</dbReference>
<name>A0ABT2DHW7_9BURK</name>
<evidence type="ECO:0000313" key="1">
    <source>
        <dbReference type="EMBL" id="MCS0810776.1"/>
    </source>
</evidence>
<proteinExistence type="predicted"/>
<dbReference type="Proteomes" id="UP001206126">
    <property type="component" value="Unassembled WGS sequence"/>
</dbReference>
<keyword evidence="2" id="KW-1185">Reference proteome</keyword>
<dbReference type="RefSeq" id="WP_258824603.1">
    <property type="nucleotide sequence ID" value="NZ_JANUHB010000008.1"/>
</dbReference>
<evidence type="ECO:0000313" key="2">
    <source>
        <dbReference type="Proteomes" id="UP001206126"/>
    </source>
</evidence>
<sequence length="159" mass="17606">MDTAIKEKVQAVMRLARTRQESTDWFRVALGLYYLAGLMTSEAIDFKKVDREYNRFIYHTIGGGHSITSVLQFMSGDKVMPVVQSERFMAAFAECCADVPADTIPFLLSLNLGVAKNISRLEVTGPLHEWIERQQALLAQAQQTPGEGERNGPAAGEGL</sequence>
<gene>
    <name evidence="1" type="ORF">NX774_22865</name>
</gene>
<comment type="caution">
    <text evidence="1">The sequence shown here is derived from an EMBL/GenBank/DDBJ whole genome shotgun (WGS) entry which is preliminary data.</text>
</comment>